<evidence type="ECO:0008006" key="4">
    <source>
        <dbReference type="Google" id="ProtNLM"/>
    </source>
</evidence>
<feature type="signal peptide" evidence="1">
    <location>
        <begin position="1"/>
        <end position="21"/>
    </location>
</feature>
<evidence type="ECO:0000313" key="2">
    <source>
        <dbReference type="EMBL" id="MBB2176703.1"/>
    </source>
</evidence>
<gene>
    <name evidence="2" type="ORF">HLH21_12335</name>
</gene>
<keyword evidence="3" id="KW-1185">Reference proteome</keyword>
<comment type="caution">
    <text evidence="2">The sequence shown here is derived from an EMBL/GenBank/DDBJ whole genome shotgun (WGS) entry which is preliminary data.</text>
</comment>
<dbReference type="Proteomes" id="UP000561066">
    <property type="component" value="Unassembled WGS sequence"/>
</dbReference>
<dbReference type="AlphaFoldDB" id="A0A7W4J8K9"/>
<feature type="chain" id="PRO_5030903801" description="Glycine zipper 2TM domain-containing protein" evidence="1">
    <location>
        <begin position="22"/>
        <end position="172"/>
    </location>
</feature>
<evidence type="ECO:0000256" key="1">
    <source>
        <dbReference type="SAM" id="SignalP"/>
    </source>
</evidence>
<evidence type="ECO:0000313" key="3">
    <source>
        <dbReference type="Proteomes" id="UP000561066"/>
    </source>
</evidence>
<reference evidence="2 3" key="1">
    <citation type="submission" date="2020-04" db="EMBL/GenBank/DDBJ databases">
        <title>Description of novel Gluconacetobacter.</title>
        <authorList>
            <person name="Sombolestani A."/>
        </authorList>
    </citation>
    <scope>NUCLEOTIDE SEQUENCE [LARGE SCALE GENOMIC DNA]</scope>
    <source>
        <strain evidence="2 3">LMG 21312</strain>
    </source>
</reference>
<keyword evidence="1" id="KW-0732">Signal</keyword>
<proteinExistence type="predicted"/>
<name>A0A7W4J8K9_9PROT</name>
<accession>A0A7W4J8K9</accession>
<sequence>MSSRLLIVPTLALATVLSACATPGEENRADTYTADQVNARQEAQVINILAVLPARVQVDNSRNRKNAQIVGGLLGAALGAGLGAGFSGNPAAGGTLAGLGGAGAGVAGGSLVADKVLVDGVSLTYEQAGHTFNSAQVGRACEYHPGKAVMVMTSPTVTRVQPNATCPPPVKS</sequence>
<dbReference type="RefSeq" id="WP_182944047.1">
    <property type="nucleotide sequence ID" value="NZ_JABEQH010000016.1"/>
</dbReference>
<dbReference type="EMBL" id="JABEQH010000016">
    <property type="protein sequence ID" value="MBB2176703.1"/>
    <property type="molecule type" value="Genomic_DNA"/>
</dbReference>
<organism evidence="2 3">
    <name type="scientific">Gluconacetobacter johannae</name>
    <dbReference type="NCBI Taxonomy" id="112140"/>
    <lineage>
        <taxon>Bacteria</taxon>
        <taxon>Pseudomonadati</taxon>
        <taxon>Pseudomonadota</taxon>
        <taxon>Alphaproteobacteria</taxon>
        <taxon>Acetobacterales</taxon>
        <taxon>Acetobacteraceae</taxon>
        <taxon>Gluconacetobacter</taxon>
    </lineage>
</organism>
<dbReference type="PROSITE" id="PS51257">
    <property type="entry name" value="PROKAR_LIPOPROTEIN"/>
    <property type="match status" value="1"/>
</dbReference>
<protein>
    <recommendedName>
        <fullName evidence="4">Glycine zipper 2TM domain-containing protein</fullName>
    </recommendedName>
</protein>